<feature type="signal peptide" evidence="1">
    <location>
        <begin position="1"/>
        <end position="25"/>
    </location>
</feature>
<dbReference type="STRING" id="1379870.SD10_06210"/>
<organism evidence="2 3">
    <name type="scientific">Spirosoma radiotolerans</name>
    <dbReference type="NCBI Taxonomy" id="1379870"/>
    <lineage>
        <taxon>Bacteria</taxon>
        <taxon>Pseudomonadati</taxon>
        <taxon>Bacteroidota</taxon>
        <taxon>Cytophagia</taxon>
        <taxon>Cytophagales</taxon>
        <taxon>Cytophagaceae</taxon>
        <taxon>Spirosoma</taxon>
    </lineage>
</organism>
<proteinExistence type="predicted"/>
<name>A0A0E3ZUI3_9BACT</name>
<accession>A0A0E3ZUI3</accession>
<reference evidence="2 3" key="1">
    <citation type="journal article" date="2014" name="Curr. Microbiol.">
        <title>Spirosoma radiotolerans sp. nov., a gamma-radiation-resistant bacterium isolated from gamma ray-irradiated soil.</title>
        <authorList>
            <person name="Lee J.J."/>
            <person name="Srinivasan S."/>
            <person name="Lim S."/>
            <person name="Joe M."/>
            <person name="Im S."/>
            <person name="Bae S.I."/>
            <person name="Park K.R."/>
            <person name="Han J.H."/>
            <person name="Park S.H."/>
            <person name="Joo B.M."/>
            <person name="Park S.J."/>
            <person name="Kim M.K."/>
        </authorList>
    </citation>
    <scope>NUCLEOTIDE SEQUENCE [LARGE SCALE GENOMIC DNA]</scope>
    <source>
        <strain evidence="2 3">DG5A</strain>
    </source>
</reference>
<dbReference type="AlphaFoldDB" id="A0A0E3ZUI3"/>
<evidence type="ECO:0000313" key="2">
    <source>
        <dbReference type="EMBL" id="AKD54563.1"/>
    </source>
</evidence>
<keyword evidence="3" id="KW-1185">Reference proteome</keyword>
<dbReference type="PATRIC" id="fig|1379870.5.peg.1344"/>
<sequence length="234" mass="26192">MRKRSRFYNVLILAGLLGIVGGCQTNNDPVPDDSAYYPLQTGDYWVYQVTEETYSLTNGATTQAYQLQQKISNSFTRNGQLFFQLEESTRQSAQNDWQISATRTVYKSLSEVVSQDNNVPTINLLFPISATTSWNINTYNGLSDTVALQYQNIGRPFATGKLSFDRTVSVVGPNDSTLINLTKYQRVYAQNVGLVYRENTALAYCQSTPDCIGKGKIDSGTRQKWTLITSSRVP</sequence>
<keyword evidence="1" id="KW-0732">Signal</keyword>
<protein>
    <recommendedName>
        <fullName evidence="4">Lipoprotein</fullName>
    </recommendedName>
</protein>
<evidence type="ECO:0000313" key="3">
    <source>
        <dbReference type="Proteomes" id="UP000033054"/>
    </source>
</evidence>
<evidence type="ECO:0008006" key="4">
    <source>
        <dbReference type="Google" id="ProtNLM"/>
    </source>
</evidence>
<evidence type="ECO:0000256" key="1">
    <source>
        <dbReference type="SAM" id="SignalP"/>
    </source>
</evidence>
<dbReference type="EMBL" id="CP010429">
    <property type="protein sequence ID" value="AKD54563.1"/>
    <property type="molecule type" value="Genomic_DNA"/>
</dbReference>
<dbReference type="KEGG" id="srd:SD10_06210"/>
<dbReference type="HOGENOM" id="CLU_101314_0_0_10"/>
<gene>
    <name evidence="2" type="ORF">SD10_06210</name>
</gene>
<dbReference type="PROSITE" id="PS51257">
    <property type="entry name" value="PROKAR_LIPOPROTEIN"/>
    <property type="match status" value="1"/>
</dbReference>
<dbReference type="OrthoDB" id="1467525at2"/>
<dbReference type="RefSeq" id="WP_046376162.1">
    <property type="nucleotide sequence ID" value="NZ_CP010429.1"/>
</dbReference>
<feature type="chain" id="PRO_5002417276" description="Lipoprotein" evidence="1">
    <location>
        <begin position="26"/>
        <end position="234"/>
    </location>
</feature>
<dbReference type="Proteomes" id="UP000033054">
    <property type="component" value="Chromosome"/>
</dbReference>